<dbReference type="Gene3D" id="2.40.110.10">
    <property type="entry name" value="Butyryl-CoA Dehydrogenase, subunit A, domain 2"/>
    <property type="match status" value="1"/>
</dbReference>
<keyword evidence="5 7" id="KW-0274">FAD</keyword>
<evidence type="ECO:0000256" key="1">
    <source>
        <dbReference type="ARBA" id="ARBA00001974"/>
    </source>
</evidence>
<comment type="cofactor">
    <cofactor evidence="1 7">
        <name>FAD</name>
        <dbReference type="ChEBI" id="CHEBI:57692"/>
    </cofactor>
</comment>
<dbReference type="InterPro" id="IPR009075">
    <property type="entry name" value="AcylCo_DH/oxidase_C"/>
</dbReference>
<dbReference type="InterPro" id="IPR037069">
    <property type="entry name" value="AcylCoA_DH/ox_N_sf"/>
</dbReference>
<comment type="similarity">
    <text evidence="2 7">Belongs to the acyl-CoA dehydrogenase family.</text>
</comment>
<dbReference type="RefSeq" id="WP_141466462.1">
    <property type="nucleotide sequence ID" value="NZ_RBZW01000076.1"/>
</dbReference>
<feature type="domain" description="Acyl-CoA dehydrogenase/oxidase C-terminal" evidence="8">
    <location>
        <begin position="239"/>
        <end position="387"/>
    </location>
</feature>
<evidence type="ECO:0000313" key="12">
    <source>
        <dbReference type="Proteomes" id="UP000318864"/>
    </source>
</evidence>
<dbReference type="Pfam" id="PF02771">
    <property type="entry name" value="Acyl-CoA_dh_N"/>
    <property type="match status" value="1"/>
</dbReference>
<evidence type="ECO:0000256" key="4">
    <source>
        <dbReference type="ARBA" id="ARBA00022630"/>
    </source>
</evidence>
<dbReference type="Gene3D" id="1.20.140.10">
    <property type="entry name" value="Butyryl-CoA Dehydrogenase, subunit A, domain 3"/>
    <property type="match status" value="1"/>
</dbReference>
<proteinExistence type="inferred from homology"/>
<keyword evidence="12" id="KW-1185">Reference proteome</keyword>
<dbReference type="Gene3D" id="1.10.540.10">
    <property type="entry name" value="Acyl-CoA dehydrogenase/oxidase, N-terminal domain"/>
    <property type="match status" value="1"/>
</dbReference>
<dbReference type="GO" id="GO:0005737">
    <property type="term" value="C:cytoplasm"/>
    <property type="evidence" value="ECO:0007669"/>
    <property type="project" value="TreeGrafter"/>
</dbReference>
<dbReference type="FunFam" id="2.40.110.10:FF:000002">
    <property type="entry name" value="Acyl-CoA dehydrogenase fadE12"/>
    <property type="match status" value="1"/>
</dbReference>
<sequence>MRYADSEQARAVASRAHDLMEEVVLPLERERAGGMAVSSGTVADLREAAREYDVYAPQIPEEYGGMGLDFRDALPAFEEAGRSLLGQVAMRVDAPDEGNMHLLELAGDELQKETYLEPLVAGEIKSGFSMTEPMQGAGSDPKMIQTTAERDGDEWVIDGHKWWTTQGLEADILIVLARTDQDAHPYEGCSLFLVPADADGVTVVRDVPHMGGGNRGASHAEIRYENVRVPEEHLLGELNGGFTHAQERLGPARLTHCMRYSGMAQRSLEIAKAYTSERRGFDSTLSDKQSLRHRIADAETKLHVARTAIRDAADRIAAGDQARVPVSMCKVFTANATQDAIDLAVQCCGANGIGKDLPISDFYESVRQFRIVDGADEVHRRVIARAAFEDVAEEELEALTRFGNPNTGAESGGH</sequence>
<reference evidence="11 12" key="1">
    <citation type="submission" date="2018-10" db="EMBL/GenBank/DDBJ databases">
        <title>Natronolimnobius sp. XQ-INN 246 isolated from Inner Mongolia Autonomous Region of China.</title>
        <authorList>
            <person name="Xue Q."/>
        </authorList>
    </citation>
    <scope>NUCLEOTIDE SEQUENCE [LARGE SCALE GENOMIC DNA]</scope>
    <source>
        <strain evidence="11 12">XQ-INN 246</strain>
    </source>
</reference>
<comment type="caution">
    <text evidence="11">The sequence shown here is derived from an EMBL/GenBank/DDBJ whole genome shotgun (WGS) entry which is preliminary data.</text>
</comment>
<dbReference type="Pfam" id="PF00441">
    <property type="entry name" value="Acyl-CoA_dh_1"/>
    <property type="match status" value="1"/>
</dbReference>
<gene>
    <name evidence="11" type="ORF">D8Y22_20430</name>
</gene>
<dbReference type="InterPro" id="IPR036250">
    <property type="entry name" value="AcylCo_DH-like_C"/>
</dbReference>
<feature type="domain" description="Acyl-CoA dehydrogenase/oxidase N-terminal" evidence="10">
    <location>
        <begin position="6"/>
        <end position="123"/>
    </location>
</feature>
<dbReference type="AlphaFoldDB" id="A0A4S3TH70"/>
<dbReference type="GO" id="GO:0003995">
    <property type="term" value="F:acyl-CoA dehydrogenase activity"/>
    <property type="evidence" value="ECO:0007669"/>
    <property type="project" value="TreeGrafter"/>
</dbReference>
<dbReference type="PANTHER" id="PTHR48083">
    <property type="entry name" value="MEDIUM-CHAIN SPECIFIC ACYL-COA DEHYDROGENASE, MITOCHONDRIAL-RELATED"/>
    <property type="match status" value="1"/>
</dbReference>
<organism evidence="11 12">
    <name type="scientific">Salinadaptatus halalkaliphilus</name>
    <dbReference type="NCBI Taxonomy" id="2419781"/>
    <lineage>
        <taxon>Archaea</taxon>
        <taxon>Methanobacteriati</taxon>
        <taxon>Methanobacteriota</taxon>
        <taxon>Stenosarchaea group</taxon>
        <taxon>Halobacteria</taxon>
        <taxon>Halobacteriales</taxon>
        <taxon>Natrialbaceae</taxon>
        <taxon>Salinadaptatus</taxon>
    </lineage>
</organism>
<dbReference type="Proteomes" id="UP000318864">
    <property type="component" value="Unassembled WGS sequence"/>
</dbReference>
<evidence type="ECO:0000256" key="2">
    <source>
        <dbReference type="ARBA" id="ARBA00009347"/>
    </source>
</evidence>
<dbReference type="SUPFAM" id="SSF47203">
    <property type="entry name" value="Acyl-CoA dehydrogenase C-terminal domain-like"/>
    <property type="match status" value="1"/>
</dbReference>
<protein>
    <submittedName>
        <fullName evidence="11">Acyl-CoA dehydrogenase</fullName>
    </submittedName>
</protein>
<name>A0A4S3TH70_9EURY</name>
<keyword evidence="4 7" id="KW-0285">Flavoprotein</keyword>
<evidence type="ECO:0000256" key="7">
    <source>
        <dbReference type="RuleBase" id="RU362125"/>
    </source>
</evidence>
<dbReference type="PANTHER" id="PTHR48083:SF13">
    <property type="entry name" value="ACYL-COA DEHYDROGENASE FAMILY MEMBER 11"/>
    <property type="match status" value="1"/>
</dbReference>
<evidence type="ECO:0000259" key="8">
    <source>
        <dbReference type="Pfam" id="PF00441"/>
    </source>
</evidence>
<accession>A0A4S3TH70</accession>
<dbReference type="EMBL" id="RBZW01000076">
    <property type="protein sequence ID" value="THE62830.1"/>
    <property type="molecule type" value="Genomic_DNA"/>
</dbReference>
<evidence type="ECO:0000259" key="9">
    <source>
        <dbReference type="Pfam" id="PF02770"/>
    </source>
</evidence>
<dbReference type="InterPro" id="IPR009100">
    <property type="entry name" value="AcylCoA_DH/oxidase_NM_dom_sf"/>
</dbReference>
<dbReference type="OrthoDB" id="275197at2157"/>
<feature type="domain" description="Acyl-CoA oxidase/dehydrogenase middle" evidence="9">
    <location>
        <begin position="128"/>
        <end position="227"/>
    </location>
</feature>
<dbReference type="GO" id="GO:0050660">
    <property type="term" value="F:flavin adenine dinucleotide binding"/>
    <property type="evidence" value="ECO:0007669"/>
    <property type="project" value="InterPro"/>
</dbReference>
<dbReference type="InterPro" id="IPR050741">
    <property type="entry name" value="Acyl-CoA_dehydrogenase"/>
</dbReference>
<dbReference type="InterPro" id="IPR006091">
    <property type="entry name" value="Acyl-CoA_Oxase/DH_mid-dom"/>
</dbReference>
<keyword evidence="6 7" id="KW-0560">Oxidoreductase</keyword>
<evidence type="ECO:0000313" key="11">
    <source>
        <dbReference type="EMBL" id="THE62830.1"/>
    </source>
</evidence>
<evidence type="ECO:0000256" key="5">
    <source>
        <dbReference type="ARBA" id="ARBA00022827"/>
    </source>
</evidence>
<dbReference type="InterPro" id="IPR013786">
    <property type="entry name" value="AcylCoA_DH/ox_N"/>
</dbReference>
<evidence type="ECO:0000259" key="10">
    <source>
        <dbReference type="Pfam" id="PF02771"/>
    </source>
</evidence>
<dbReference type="SUPFAM" id="SSF56645">
    <property type="entry name" value="Acyl-CoA dehydrogenase NM domain-like"/>
    <property type="match status" value="1"/>
</dbReference>
<dbReference type="GO" id="GO:0033539">
    <property type="term" value="P:fatty acid beta-oxidation using acyl-CoA dehydrogenase"/>
    <property type="evidence" value="ECO:0007669"/>
    <property type="project" value="TreeGrafter"/>
</dbReference>
<evidence type="ECO:0000256" key="6">
    <source>
        <dbReference type="ARBA" id="ARBA00023002"/>
    </source>
</evidence>
<comment type="subunit">
    <text evidence="3">Homodimer.</text>
</comment>
<dbReference type="InterPro" id="IPR046373">
    <property type="entry name" value="Acyl-CoA_Oxase/DH_mid-dom_sf"/>
</dbReference>
<dbReference type="Pfam" id="PF02770">
    <property type="entry name" value="Acyl-CoA_dh_M"/>
    <property type="match status" value="1"/>
</dbReference>
<evidence type="ECO:0000256" key="3">
    <source>
        <dbReference type="ARBA" id="ARBA00011738"/>
    </source>
</evidence>